<dbReference type="RefSeq" id="WP_204041297.1">
    <property type="nucleotide sequence ID" value="NZ_BOOA01000019.1"/>
</dbReference>
<dbReference type="Proteomes" id="UP000640052">
    <property type="component" value="Unassembled WGS sequence"/>
</dbReference>
<dbReference type="EMBL" id="BOOA01000019">
    <property type="protein sequence ID" value="GIH24544.1"/>
    <property type="molecule type" value="Genomic_DNA"/>
</dbReference>
<name>A0A919UJZ8_9ACTN</name>
<sequence length="82" mass="9127">MIFERNEGAEEDDATAFYDLLYGSVPPPTPAESLAMFEETMNTTEAEPEALYEDFEAYFDISVEETDFSGDFSDVGDFGDLA</sequence>
<organism evidence="1 2">
    <name type="scientific">Acrocarpospora phusangensis</name>
    <dbReference type="NCBI Taxonomy" id="1070424"/>
    <lineage>
        <taxon>Bacteria</taxon>
        <taxon>Bacillati</taxon>
        <taxon>Actinomycetota</taxon>
        <taxon>Actinomycetes</taxon>
        <taxon>Streptosporangiales</taxon>
        <taxon>Streptosporangiaceae</taxon>
        <taxon>Acrocarpospora</taxon>
    </lineage>
</organism>
<protein>
    <submittedName>
        <fullName evidence="1">Uncharacterized protein</fullName>
    </submittedName>
</protein>
<evidence type="ECO:0000313" key="2">
    <source>
        <dbReference type="Proteomes" id="UP000640052"/>
    </source>
</evidence>
<proteinExistence type="predicted"/>
<dbReference type="AlphaFoldDB" id="A0A919UJZ8"/>
<evidence type="ECO:0000313" key="1">
    <source>
        <dbReference type="EMBL" id="GIH24544.1"/>
    </source>
</evidence>
<keyword evidence="2" id="KW-1185">Reference proteome</keyword>
<gene>
    <name evidence="1" type="ORF">Aph01nite_28540</name>
</gene>
<accession>A0A919UJZ8</accession>
<reference evidence="1" key="1">
    <citation type="submission" date="2021-01" db="EMBL/GenBank/DDBJ databases">
        <title>Whole genome shotgun sequence of Acrocarpospora phusangensis NBRC 108782.</title>
        <authorList>
            <person name="Komaki H."/>
            <person name="Tamura T."/>
        </authorList>
    </citation>
    <scope>NUCLEOTIDE SEQUENCE</scope>
    <source>
        <strain evidence="1">NBRC 108782</strain>
    </source>
</reference>
<comment type="caution">
    <text evidence="1">The sequence shown here is derived from an EMBL/GenBank/DDBJ whole genome shotgun (WGS) entry which is preliminary data.</text>
</comment>